<dbReference type="EMBL" id="JX195166">
    <property type="protein sequence ID" value="AFQ22255.1"/>
    <property type="molecule type" value="Genomic_DNA"/>
</dbReference>
<protein>
    <submittedName>
        <fullName evidence="1">Uncharacterized protein</fullName>
    </submittedName>
</protein>
<dbReference type="KEGG" id="vg:13826798"/>
<sequence>MATEYIVLSPEGYSLGMDSFGDAIFAATGCCEHVSGAGYPSLIGAWVENTLNIEPYGDRVDSPLTIEEYADIYEYDGIGEHYRIPKKEWVAKYMTE</sequence>
<dbReference type="Proteomes" id="UP000006280">
    <property type="component" value="Segment"/>
</dbReference>
<keyword evidence="2" id="KW-1185">Reference proteome</keyword>
<name>J9QGR6_9CAUD</name>
<organism evidence="1 2">
    <name type="scientific">Pectobacterium phage My1</name>
    <dbReference type="NCBI Taxonomy" id="1204539"/>
    <lineage>
        <taxon>Viruses</taxon>
        <taxon>Duplodnaviria</taxon>
        <taxon>Heunggongvirae</taxon>
        <taxon>Uroviricota</taxon>
        <taxon>Caudoviricetes</taxon>
        <taxon>Demerecviridae</taxon>
        <taxon>Mccorquodalevirinae</taxon>
        <taxon>Myunavirus</taxon>
        <taxon>Myunavirus My1</taxon>
    </lineage>
</organism>
<dbReference type="GeneID" id="13826798"/>
<gene>
    <name evidence="1" type="ORF">My1_096</name>
</gene>
<accession>J9QGR6</accession>
<proteinExistence type="predicted"/>
<evidence type="ECO:0000313" key="1">
    <source>
        <dbReference type="EMBL" id="AFQ22255.1"/>
    </source>
</evidence>
<dbReference type="OrthoDB" id="13603at10239"/>
<evidence type="ECO:0000313" key="2">
    <source>
        <dbReference type="Proteomes" id="UP000006280"/>
    </source>
</evidence>
<reference evidence="1 2" key="1">
    <citation type="journal article" date="2012" name="J. Virol.">
        <title>Complete Genome Sequence of Pectobacterium carotovorum subsp. carotovorum Bacteriophage My1.</title>
        <authorList>
            <person name="Lee D.H."/>
            <person name="Lee J.H."/>
            <person name="Shin H."/>
            <person name="Ji S."/>
            <person name="Roh E."/>
            <person name="Jung K."/>
            <person name="Ryu S."/>
            <person name="Choi J."/>
            <person name="Heu S."/>
        </authorList>
    </citation>
    <scope>NUCLEOTIDE SEQUENCE [LARGE SCALE GENOMIC DNA]</scope>
</reference>
<dbReference type="RefSeq" id="YP_006906348.1">
    <property type="nucleotide sequence ID" value="NC_018837.1"/>
</dbReference>